<evidence type="ECO:0000313" key="1">
    <source>
        <dbReference type="EMBL" id="OGC21518.1"/>
    </source>
</evidence>
<accession>A0A1F4SM42</accession>
<dbReference type="Proteomes" id="UP000178417">
    <property type="component" value="Unassembled WGS sequence"/>
</dbReference>
<organism evidence="1 2">
    <name type="scientific">candidate division WOR-1 bacterium RIFOXYB2_FULL_37_13</name>
    <dbReference type="NCBI Taxonomy" id="1802579"/>
    <lineage>
        <taxon>Bacteria</taxon>
        <taxon>Bacillati</taxon>
        <taxon>Saganbacteria</taxon>
    </lineage>
</organism>
<dbReference type="SUPFAM" id="SSF56091">
    <property type="entry name" value="DNA ligase/mRNA capping enzyme, catalytic domain"/>
    <property type="match status" value="1"/>
</dbReference>
<reference evidence="1 2" key="1">
    <citation type="journal article" date="2016" name="Nat. Commun.">
        <title>Thousands of microbial genomes shed light on interconnected biogeochemical processes in an aquifer system.</title>
        <authorList>
            <person name="Anantharaman K."/>
            <person name="Brown C.T."/>
            <person name="Hug L.A."/>
            <person name="Sharon I."/>
            <person name="Castelle C.J."/>
            <person name="Probst A.J."/>
            <person name="Thomas B.C."/>
            <person name="Singh A."/>
            <person name="Wilkins M.J."/>
            <person name="Karaoz U."/>
            <person name="Brodie E.L."/>
            <person name="Williams K.H."/>
            <person name="Hubbard S.S."/>
            <person name="Banfield J.F."/>
        </authorList>
    </citation>
    <scope>NUCLEOTIDE SEQUENCE [LARGE SCALE GENOMIC DNA]</scope>
</reference>
<evidence type="ECO:0000313" key="2">
    <source>
        <dbReference type="Proteomes" id="UP000178417"/>
    </source>
</evidence>
<dbReference type="EMBL" id="MEUB01000040">
    <property type="protein sequence ID" value="OGC21518.1"/>
    <property type="molecule type" value="Genomic_DNA"/>
</dbReference>
<protein>
    <recommendedName>
        <fullName evidence="3">RNA ligase domain-containing protein</fullName>
    </recommendedName>
</protein>
<evidence type="ECO:0008006" key="3">
    <source>
        <dbReference type="Google" id="ProtNLM"/>
    </source>
</evidence>
<dbReference type="AlphaFoldDB" id="A0A1F4SM42"/>
<comment type="caution">
    <text evidence="1">The sequence shown here is derived from an EMBL/GenBank/DDBJ whole genome shotgun (WGS) entry which is preliminary data.</text>
</comment>
<gene>
    <name evidence="1" type="ORF">A2310_07985</name>
</gene>
<name>A0A1F4SM42_UNCSA</name>
<proteinExistence type="predicted"/>
<sequence length="218" mass="25796">MEYKDFPKLYSPFVRHEVDSYHVVANEIDPGQSWFLDDGVLAVDKIDGTNIGLLFENGELSKVYNRMNEKRLLHKSASKWATACLEGISTAIPKDWCKEFEDGKYYYGELVGPIINANRHKLDKHIWVPFDYLKKHCAWKSWSENKYPKDFESIKNWFKNLPSLFSMRMGKKDILTEGLAFYHPDGRVCKLRRDMFIEFWNGTWNTSIEELRKHHFMV</sequence>